<evidence type="ECO:0000259" key="1">
    <source>
        <dbReference type="Pfam" id="PF04149"/>
    </source>
</evidence>
<proteinExistence type="predicted"/>
<feature type="domain" description="DUF397" evidence="1">
    <location>
        <begin position="6"/>
        <end position="56"/>
    </location>
</feature>
<sequence length="65" mass="7124">MNDKPEWIKASASTASGDCVEMRAMDGSVQVRDSKNPRGAVLTVSRDEFGAWLRAAQHQEFDGLV</sequence>
<dbReference type="RefSeq" id="WP_214155780.1">
    <property type="nucleotide sequence ID" value="NZ_JAHBAY010000004.1"/>
</dbReference>
<evidence type="ECO:0000313" key="3">
    <source>
        <dbReference type="Proteomes" id="UP001197247"/>
    </source>
</evidence>
<protein>
    <submittedName>
        <fullName evidence="2">DUF397 domain-containing protein</fullName>
    </submittedName>
</protein>
<gene>
    <name evidence="2" type="ORF">KIH74_11140</name>
</gene>
<accession>A0ABS5TF59</accession>
<comment type="caution">
    <text evidence="2">The sequence shown here is derived from an EMBL/GenBank/DDBJ whole genome shotgun (WGS) entry which is preliminary data.</text>
</comment>
<organism evidence="2 3">
    <name type="scientific">Kineosporia corallincola</name>
    <dbReference type="NCBI Taxonomy" id="2835133"/>
    <lineage>
        <taxon>Bacteria</taxon>
        <taxon>Bacillati</taxon>
        <taxon>Actinomycetota</taxon>
        <taxon>Actinomycetes</taxon>
        <taxon>Kineosporiales</taxon>
        <taxon>Kineosporiaceae</taxon>
        <taxon>Kineosporia</taxon>
    </lineage>
</organism>
<evidence type="ECO:0000313" key="2">
    <source>
        <dbReference type="EMBL" id="MBT0769478.1"/>
    </source>
</evidence>
<dbReference type="EMBL" id="JAHBAY010000004">
    <property type="protein sequence ID" value="MBT0769478.1"/>
    <property type="molecule type" value="Genomic_DNA"/>
</dbReference>
<dbReference type="InterPro" id="IPR007278">
    <property type="entry name" value="DUF397"/>
</dbReference>
<reference evidence="2 3" key="1">
    <citation type="submission" date="2021-05" db="EMBL/GenBank/DDBJ databases">
        <title>Kineosporia and Streptomyces sp. nov. two new marine actinobacteria isolated from Coral.</title>
        <authorList>
            <person name="Buangrab K."/>
            <person name="Sutthacheep M."/>
            <person name="Yeemin T."/>
            <person name="Harunari E."/>
            <person name="Igarashi Y."/>
            <person name="Kanchanasin P."/>
            <person name="Tanasupawat S."/>
            <person name="Phongsopitanun W."/>
        </authorList>
    </citation>
    <scope>NUCLEOTIDE SEQUENCE [LARGE SCALE GENOMIC DNA]</scope>
    <source>
        <strain evidence="2 3">J2-2</strain>
    </source>
</reference>
<name>A0ABS5TF59_9ACTN</name>
<keyword evidence="3" id="KW-1185">Reference proteome</keyword>
<dbReference type="Proteomes" id="UP001197247">
    <property type="component" value="Unassembled WGS sequence"/>
</dbReference>
<dbReference type="Pfam" id="PF04149">
    <property type="entry name" value="DUF397"/>
    <property type="match status" value="1"/>
</dbReference>